<proteinExistence type="predicted"/>
<organism evidence="1 2">
    <name type="scientific">Trifolium subterraneum</name>
    <name type="common">Subterranean clover</name>
    <dbReference type="NCBI Taxonomy" id="3900"/>
    <lineage>
        <taxon>Eukaryota</taxon>
        <taxon>Viridiplantae</taxon>
        <taxon>Streptophyta</taxon>
        <taxon>Embryophyta</taxon>
        <taxon>Tracheophyta</taxon>
        <taxon>Spermatophyta</taxon>
        <taxon>Magnoliopsida</taxon>
        <taxon>eudicotyledons</taxon>
        <taxon>Gunneridae</taxon>
        <taxon>Pentapetalae</taxon>
        <taxon>rosids</taxon>
        <taxon>fabids</taxon>
        <taxon>Fabales</taxon>
        <taxon>Fabaceae</taxon>
        <taxon>Papilionoideae</taxon>
        <taxon>50 kb inversion clade</taxon>
        <taxon>NPAAA clade</taxon>
        <taxon>Hologalegina</taxon>
        <taxon>IRL clade</taxon>
        <taxon>Trifolieae</taxon>
        <taxon>Trifolium</taxon>
    </lineage>
</organism>
<dbReference type="PANTHER" id="PTHR36617:SF15">
    <property type="entry name" value="REVERSE TRANSCRIPTASE ZINC-BINDING DOMAIN-CONTAINING PROTEIN"/>
    <property type="match status" value="1"/>
</dbReference>
<dbReference type="Proteomes" id="UP000242715">
    <property type="component" value="Unassembled WGS sequence"/>
</dbReference>
<name>A0A2Z6PN05_TRISU</name>
<keyword evidence="2" id="KW-1185">Reference proteome</keyword>
<sequence length="207" mass="24123">MRGINTLAPWEELLKFRYESFTANFLYGEGTEGLKHASIWWRDVWRLGGEGDGDWFGTNVSNVLGDGKNIGFWKEKWLGMEPLRALYPSLFAKSTQQNDNVSTMGTWDNNNWSWRFVWTVPLTETETTAEAEIRLLLEQVQICRDNKDRRRWIPNKVGTRNVNLHPSERIPAEIAPYRDPKTGIFSPWGWGWRQNFPRRRFGAGNGD</sequence>
<dbReference type="PANTHER" id="PTHR36617">
    <property type="entry name" value="PROTEIN, PUTATIVE-RELATED"/>
    <property type="match status" value="1"/>
</dbReference>
<dbReference type="AlphaFoldDB" id="A0A2Z6PN05"/>
<protein>
    <recommendedName>
        <fullName evidence="3">Reverse transcriptase zinc-binding domain-containing protein</fullName>
    </recommendedName>
</protein>
<evidence type="ECO:0008006" key="3">
    <source>
        <dbReference type="Google" id="ProtNLM"/>
    </source>
</evidence>
<dbReference type="EMBL" id="DF974390">
    <property type="protein sequence ID" value="GAU48189.1"/>
    <property type="molecule type" value="Genomic_DNA"/>
</dbReference>
<evidence type="ECO:0000313" key="1">
    <source>
        <dbReference type="EMBL" id="GAU48189.1"/>
    </source>
</evidence>
<evidence type="ECO:0000313" key="2">
    <source>
        <dbReference type="Proteomes" id="UP000242715"/>
    </source>
</evidence>
<reference evidence="2" key="1">
    <citation type="journal article" date="2017" name="Front. Plant Sci.">
        <title>Climate Clever Clovers: New Paradigm to Reduce the Environmental Footprint of Ruminants by Breeding Low Methanogenic Forages Utilizing Haplotype Variation.</title>
        <authorList>
            <person name="Kaur P."/>
            <person name="Appels R."/>
            <person name="Bayer P.E."/>
            <person name="Keeble-Gagnere G."/>
            <person name="Wang J."/>
            <person name="Hirakawa H."/>
            <person name="Shirasawa K."/>
            <person name="Vercoe P."/>
            <person name="Stefanova K."/>
            <person name="Durmic Z."/>
            <person name="Nichols P."/>
            <person name="Revell C."/>
            <person name="Isobe S.N."/>
            <person name="Edwards D."/>
            <person name="Erskine W."/>
        </authorList>
    </citation>
    <scope>NUCLEOTIDE SEQUENCE [LARGE SCALE GENOMIC DNA]</scope>
    <source>
        <strain evidence="2">cv. Daliak</strain>
    </source>
</reference>
<gene>
    <name evidence="1" type="ORF">TSUD_141780</name>
</gene>
<accession>A0A2Z6PN05</accession>